<feature type="transmembrane region" description="Helical" evidence="2">
    <location>
        <begin position="449"/>
        <end position="479"/>
    </location>
</feature>
<organism evidence="3 4">
    <name type="scientific">Halanaerobium saccharolyticum</name>
    <dbReference type="NCBI Taxonomy" id="43595"/>
    <lineage>
        <taxon>Bacteria</taxon>
        <taxon>Bacillati</taxon>
        <taxon>Bacillota</taxon>
        <taxon>Clostridia</taxon>
        <taxon>Halanaerobiales</taxon>
        <taxon>Halanaerobiaceae</taxon>
        <taxon>Halanaerobium</taxon>
    </lineage>
</organism>
<reference evidence="3 4" key="1">
    <citation type="submission" date="2019-03" db="EMBL/GenBank/DDBJ databases">
        <title>Subsurface microbial communities from deep shales in Ohio and West Virginia, USA.</title>
        <authorList>
            <person name="Wrighton K."/>
        </authorList>
    </citation>
    <scope>NUCLEOTIDE SEQUENCE [LARGE SCALE GENOMIC DNA]</scope>
    <source>
        <strain evidence="3 4">MA284_T2</strain>
    </source>
</reference>
<comment type="caution">
    <text evidence="3">The sequence shown here is derived from an EMBL/GenBank/DDBJ whole genome shotgun (WGS) entry which is preliminary data.</text>
</comment>
<feature type="transmembrane region" description="Helical" evidence="2">
    <location>
        <begin position="422"/>
        <end position="442"/>
    </location>
</feature>
<proteinExistence type="predicted"/>
<accession>A0A4R6LUN4</accession>
<feature type="transmembrane region" description="Helical" evidence="2">
    <location>
        <begin position="386"/>
        <end position="410"/>
    </location>
</feature>
<evidence type="ECO:0000313" key="3">
    <source>
        <dbReference type="EMBL" id="TDO92354.1"/>
    </source>
</evidence>
<gene>
    <name evidence="3" type="ORF">DFR79_106167</name>
</gene>
<evidence type="ECO:0000256" key="1">
    <source>
        <dbReference type="SAM" id="MobiDB-lite"/>
    </source>
</evidence>
<protein>
    <submittedName>
        <fullName evidence="3">Phage-related minor tail protein</fullName>
    </submittedName>
</protein>
<dbReference type="OrthoDB" id="9780715at2"/>
<dbReference type="RefSeq" id="WP_133514583.1">
    <property type="nucleotide sequence ID" value="NZ_SNWX01000006.1"/>
</dbReference>
<name>A0A4R6LUN4_9FIRM</name>
<dbReference type="AlphaFoldDB" id="A0A4R6LUN4"/>
<keyword evidence="2" id="KW-0812">Transmembrane</keyword>
<evidence type="ECO:0000313" key="4">
    <source>
        <dbReference type="Proteomes" id="UP000295064"/>
    </source>
</evidence>
<dbReference type="Proteomes" id="UP000295064">
    <property type="component" value="Unassembled WGS sequence"/>
</dbReference>
<feature type="transmembrane region" description="Helical" evidence="2">
    <location>
        <begin position="335"/>
        <end position="358"/>
    </location>
</feature>
<keyword evidence="2" id="KW-1133">Transmembrane helix</keyword>
<sequence>MPAGGAQRFLGFQVGFGINDRPLTQADRRVDSFKNNVIRTTDRMGALERKAVTAGRAMSNAFSGVKRAMGRGIALLERYRYQLGLIAGAGIAAITKSVFSAGDARETVNKFNVVFGEVADSTKEWANQYSNEIGRSKYATMDWLNSFQDVLVPMGLARDEAAGLSKEMVQLSADLGSFNNVGTAEAANAMQSALMGNHRAVKSLGAQLNEENLNARAAAMGYKESFRQLDSLSKMQIRYKEIVAQSQDSIGDAIRTSEEWNNQVQRFKGNIRDVSIAMGFNFIPRFTEGLIVINKFLDRIEQSEKLTAAARFFTIGVAITGIAAAIGMVSSAWPMIGAIFSIQGFGIAGAVMGLVLLLEDLWVGLNGGEAVLNPLIDFTKKYKTQVLAVAGAITAFFAPAIYSSAIPAVSAFTTSLFLKGKFALTSFASGIWTAITASFAFWKALITKAVVGVASFATSVAGAAWTAATTFVGAIGSAITATLSFTAALLANPITWVVIGIAALGAALYTLHKNWDTVSAFLNRTWNSFIDNLSAGVSWIKEKFVNLLPDVDMPSLPDIAAGVKNKFNQAVNWVKENPLKAVNFSIPTVNLPNIINKIYESGRQFIKDKTGIELPALKLPTLPDLVGGIKSIWNSGKDFVNNLVSFDLPGLSMPDIPDPIAKIDEWASSIKSKLSNIDFGSALKTAIENAMDKLPGWMQGMAKKIMDYLPQSPAKIGPLSQLDRVGPGLTQTIGKGVDKSREQVTGPLSSMWNESMIAEPKTIVRDYSPMKGISDSGFGSSQSVTNNNYNQSNKSSNSKSEKKVVIENLNLEGSNNTVQDAQKIIKIIEQYFDGEATAAVGDSVG</sequence>
<feature type="region of interest" description="Disordered" evidence="1">
    <location>
        <begin position="775"/>
        <end position="801"/>
    </location>
</feature>
<evidence type="ECO:0000256" key="2">
    <source>
        <dbReference type="SAM" id="Phobius"/>
    </source>
</evidence>
<feature type="compositionally biased region" description="Low complexity" evidence="1">
    <location>
        <begin position="780"/>
        <end position="798"/>
    </location>
</feature>
<feature type="transmembrane region" description="Helical" evidence="2">
    <location>
        <begin position="308"/>
        <end position="329"/>
    </location>
</feature>
<feature type="transmembrane region" description="Helical" evidence="2">
    <location>
        <begin position="485"/>
        <end position="511"/>
    </location>
</feature>
<keyword evidence="2" id="KW-0472">Membrane</keyword>
<dbReference type="EMBL" id="SNWX01000006">
    <property type="protein sequence ID" value="TDO92354.1"/>
    <property type="molecule type" value="Genomic_DNA"/>
</dbReference>